<evidence type="ECO:0000313" key="5">
    <source>
        <dbReference type="Proteomes" id="UP000091929"/>
    </source>
</evidence>
<evidence type="ECO:0000313" key="4">
    <source>
        <dbReference type="EMBL" id="KYC49597.1"/>
    </source>
</evidence>
<dbReference type="EMBL" id="LNJC01000031">
    <property type="protein sequence ID" value="KYC49597.1"/>
    <property type="molecule type" value="Genomic_DNA"/>
</dbReference>
<feature type="domain" description="ACT" evidence="1">
    <location>
        <begin position="70"/>
        <end position="137"/>
    </location>
</feature>
<dbReference type="InterPro" id="IPR045865">
    <property type="entry name" value="ACT-like_dom_sf"/>
</dbReference>
<proteinExistence type="predicted"/>
<dbReference type="InterPro" id="IPR045739">
    <property type="entry name" value="ACT_dom_pair"/>
</dbReference>
<reference evidence="5 6" key="1">
    <citation type="journal article" date="2016" name="ISME J.">
        <title>Chasing the elusive Euryarchaeota class WSA2: genomes reveal a uniquely fastidious methyl-reducing methanogen.</title>
        <authorList>
            <person name="Nobu M.K."/>
            <person name="Narihiro T."/>
            <person name="Kuroda K."/>
            <person name="Mei R."/>
            <person name="Liu W.T."/>
        </authorList>
    </citation>
    <scope>NUCLEOTIDE SEQUENCE [LARGE SCALE GENOMIC DNA]</scope>
    <source>
        <strain evidence="2">B03fssc0709_Meth_Bin005</strain>
        <strain evidence="3">B15fssc0709_Meth_Bin003</strain>
        <strain evidence="4">BMIXfssc0709_Meth_Bin006</strain>
    </source>
</reference>
<dbReference type="PANTHER" id="PTHR40099:SF1">
    <property type="entry name" value="ACETOLACTATE SYNTHASE, SMALL SUBUNIT"/>
    <property type="match status" value="1"/>
</dbReference>
<evidence type="ECO:0000259" key="1">
    <source>
        <dbReference type="PROSITE" id="PS51671"/>
    </source>
</evidence>
<evidence type="ECO:0000313" key="2">
    <source>
        <dbReference type="EMBL" id="KYC45175.1"/>
    </source>
</evidence>
<dbReference type="Pfam" id="PF19571">
    <property type="entry name" value="ACT_8"/>
    <property type="match status" value="1"/>
</dbReference>
<dbReference type="Proteomes" id="UP000092403">
    <property type="component" value="Unassembled WGS sequence"/>
</dbReference>
<accession>A0A150IK70</accession>
<accession>A0A150IR06</accession>
<gene>
    <name evidence="2" type="ORF">APG10_01093</name>
    <name evidence="3" type="ORF">APG11_01184</name>
    <name evidence="4" type="ORF">APG12_01371</name>
</gene>
<dbReference type="EMBL" id="LNGE01000027">
    <property type="protein sequence ID" value="KYC45175.1"/>
    <property type="molecule type" value="Genomic_DNA"/>
</dbReference>
<dbReference type="EMBL" id="LNGF01000024">
    <property type="protein sequence ID" value="KYC47413.1"/>
    <property type="molecule type" value="Genomic_DNA"/>
</dbReference>
<comment type="caution">
    <text evidence="3">The sequence shown here is derived from an EMBL/GenBank/DDBJ whole genome shotgun (WGS) entry which is preliminary data.</text>
</comment>
<evidence type="ECO:0000313" key="6">
    <source>
        <dbReference type="Proteomes" id="UP000092401"/>
    </source>
</evidence>
<sequence>MVEQISVFIDNRPGRLAELCNIIGKNGVDIRALQLVEAGEFGLVRMITDNNEKATKLLKDAGMSFRKGEVLGVLMDDRPGSMGLIASILSEASINIEYAYAFITKIEKKAILILKVSDLKKSIDVLKSSGVSILENI</sequence>
<evidence type="ECO:0000313" key="3">
    <source>
        <dbReference type="EMBL" id="KYC47413.1"/>
    </source>
</evidence>
<dbReference type="Gene3D" id="3.30.2130.10">
    <property type="entry name" value="VC0802-like"/>
    <property type="match status" value="1"/>
</dbReference>
<dbReference type="CDD" id="cd04882">
    <property type="entry name" value="ACT_Bt0572_2"/>
    <property type="match status" value="1"/>
</dbReference>
<protein>
    <recommendedName>
        <fullName evidence="1">ACT domain-containing protein</fullName>
    </recommendedName>
</protein>
<organism evidence="3 5">
    <name type="scientific">Candidatus Methanofastidiosum methylothiophilum</name>
    <dbReference type="NCBI Taxonomy" id="1705564"/>
    <lineage>
        <taxon>Archaea</taxon>
        <taxon>Methanobacteriati</taxon>
        <taxon>Methanobacteriota</taxon>
        <taxon>Stenosarchaea group</taxon>
        <taxon>Candidatus Methanofastidiosia</taxon>
        <taxon>Candidatus Methanofastidiosales</taxon>
        <taxon>Candidatus Methanofastidiosaceae</taxon>
        <taxon>Candidatus Methanofastidiosum</taxon>
    </lineage>
</organism>
<dbReference type="AlphaFoldDB" id="A0A150IR06"/>
<name>A0A150IR06_9EURY</name>
<dbReference type="Proteomes" id="UP000092401">
    <property type="component" value="Unassembled WGS sequence"/>
</dbReference>
<dbReference type="PANTHER" id="PTHR40099">
    <property type="entry name" value="ACETOLACTATE SYNTHASE, SMALL SUBUNIT"/>
    <property type="match status" value="1"/>
</dbReference>
<dbReference type="Proteomes" id="UP000091929">
    <property type="component" value="Unassembled WGS sequence"/>
</dbReference>
<dbReference type="PROSITE" id="PS51671">
    <property type="entry name" value="ACT"/>
    <property type="match status" value="1"/>
</dbReference>
<dbReference type="InterPro" id="IPR002912">
    <property type="entry name" value="ACT_dom"/>
</dbReference>
<dbReference type="SUPFAM" id="SSF55021">
    <property type="entry name" value="ACT-like"/>
    <property type="match status" value="2"/>
</dbReference>
<accession>A0A150IX80</accession>